<gene>
    <name evidence="5" type="ORF">BAU18_002114</name>
</gene>
<keyword evidence="2" id="KW-0961">Cell wall biogenesis/degradation</keyword>
<name>A0ABV0F5Y6_9ENTE</name>
<dbReference type="SMART" id="SM00646">
    <property type="entry name" value="Ami_3"/>
    <property type="match status" value="1"/>
</dbReference>
<dbReference type="Gene3D" id="2.30.30.40">
    <property type="entry name" value="SH3 Domains"/>
    <property type="match status" value="1"/>
</dbReference>
<dbReference type="SUPFAM" id="SSF53187">
    <property type="entry name" value="Zn-dependent exopeptidases"/>
    <property type="match status" value="1"/>
</dbReference>
<keyword evidence="1" id="KW-0378">Hydrolase</keyword>
<organism evidence="5 6">
    <name type="scientific">Enterococcus diestrammenae</name>
    <dbReference type="NCBI Taxonomy" id="1155073"/>
    <lineage>
        <taxon>Bacteria</taxon>
        <taxon>Bacillati</taxon>
        <taxon>Bacillota</taxon>
        <taxon>Bacilli</taxon>
        <taxon>Lactobacillales</taxon>
        <taxon>Enterococcaceae</taxon>
        <taxon>Enterococcus</taxon>
    </lineage>
</organism>
<dbReference type="PROSITE" id="PS51781">
    <property type="entry name" value="SH3B"/>
    <property type="match status" value="1"/>
</dbReference>
<dbReference type="InterPro" id="IPR050695">
    <property type="entry name" value="N-acetylmuramoyl_amidase_3"/>
</dbReference>
<evidence type="ECO:0000259" key="4">
    <source>
        <dbReference type="PROSITE" id="PS51781"/>
    </source>
</evidence>
<evidence type="ECO:0000313" key="5">
    <source>
        <dbReference type="EMBL" id="MEO1782502.1"/>
    </source>
</evidence>
<protein>
    <recommendedName>
        <fullName evidence="4">SH3b domain-containing protein</fullName>
    </recommendedName>
</protein>
<dbReference type="InterPro" id="IPR002508">
    <property type="entry name" value="MurNAc-LAA_cat"/>
</dbReference>
<feature type="domain" description="SH3b" evidence="4">
    <location>
        <begin position="255"/>
        <end position="326"/>
    </location>
</feature>
<proteinExistence type="predicted"/>
<dbReference type="InterPro" id="IPR003646">
    <property type="entry name" value="SH3-like_bac-type"/>
</dbReference>
<dbReference type="PANTHER" id="PTHR30404">
    <property type="entry name" value="N-ACETYLMURAMOYL-L-ALANINE AMIDASE"/>
    <property type="match status" value="1"/>
</dbReference>
<sequence length="326" mass="34161">MSIVSSGAGHGGKKTNGKWYDPGAGGNGYNEADFTRQINQKIIAITKVADTTDDAGTSANSNLANITAKINAGADGWALSNHLNAFNGTAHGVEVLYGSPSSKGKAEEMAAAISKATGLTNRGAKDGSWLYLARNSYPGKKVLLIEWAFVDNKSDMDKLVKNLDKAIAAMLACFGYKDSSPSESKPTAGLKTGDTAKVTGNLYKDADGSGKSSKSRGKSGKIDKIAKGKKKPYHVNGLGWAAAADLNGSSKPSTSKTKTVTIDKLNVYTSQSLSSPIVKTASGYRILKKGTKVKVTATANNGEKVHGSKNWSEVDGFGWVPTVYLK</sequence>
<reference evidence="5" key="1">
    <citation type="submission" date="2016-06" db="EMBL/GenBank/DDBJ databases">
        <authorList>
            <person name="Van Tyne D."/>
        </authorList>
    </citation>
    <scope>NUCLEOTIDE SEQUENCE</scope>
    <source>
        <strain evidence="5">JM9A</strain>
    </source>
</reference>
<dbReference type="CDD" id="cd02696">
    <property type="entry name" value="MurNAc-LAA"/>
    <property type="match status" value="1"/>
</dbReference>
<evidence type="ECO:0000313" key="6">
    <source>
        <dbReference type="Proteomes" id="UP001429357"/>
    </source>
</evidence>
<keyword evidence="6" id="KW-1185">Reference proteome</keyword>
<feature type="region of interest" description="Disordered" evidence="3">
    <location>
        <begin position="1"/>
        <end position="22"/>
    </location>
</feature>
<dbReference type="EMBL" id="MAEI02000001">
    <property type="protein sequence ID" value="MEO1782502.1"/>
    <property type="molecule type" value="Genomic_DNA"/>
</dbReference>
<dbReference type="RefSeq" id="WP_161870013.1">
    <property type="nucleotide sequence ID" value="NZ_MAEI02000001.1"/>
</dbReference>
<evidence type="ECO:0000256" key="3">
    <source>
        <dbReference type="SAM" id="MobiDB-lite"/>
    </source>
</evidence>
<evidence type="ECO:0000256" key="1">
    <source>
        <dbReference type="ARBA" id="ARBA00022801"/>
    </source>
</evidence>
<accession>A0ABV0F5Y6</accession>
<dbReference type="Gene3D" id="3.40.630.40">
    <property type="entry name" value="Zn-dependent exopeptidases"/>
    <property type="match status" value="1"/>
</dbReference>
<reference evidence="5" key="2">
    <citation type="submission" date="2024-02" db="EMBL/GenBank/DDBJ databases">
        <title>The Genome Sequence of Enterococcus diestrammenae JM9A.</title>
        <authorList>
            <person name="Earl A."/>
            <person name="Manson A."/>
            <person name="Gilmore M."/>
            <person name="Sanders J."/>
            <person name="Shea T."/>
            <person name="Howe W."/>
            <person name="Livny J."/>
            <person name="Cuomo C."/>
            <person name="Neafsey D."/>
            <person name="Birren B."/>
        </authorList>
    </citation>
    <scope>NUCLEOTIDE SEQUENCE</scope>
    <source>
        <strain evidence="5">JM9A</strain>
    </source>
</reference>
<dbReference type="PANTHER" id="PTHR30404:SF8">
    <property type="entry name" value="AUTOLYSIN PH-RELATED"/>
    <property type="match status" value="1"/>
</dbReference>
<evidence type="ECO:0000256" key="2">
    <source>
        <dbReference type="ARBA" id="ARBA00023316"/>
    </source>
</evidence>
<feature type="region of interest" description="Disordered" evidence="3">
    <location>
        <begin position="201"/>
        <end position="226"/>
    </location>
</feature>
<dbReference type="Proteomes" id="UP001429357">
    <property type="component" value="Unassembled WGS sequence"/>
</dbReference>
<dbReference type="Pfam" id="PF01520">
    <property type="entry name" value="Amidase_3"/>
    <property type="match status" value="1"/>
</dbReference>
<comment type="caution">
    <text evidence="5">The sequence shown here is derived from an EMBL/GenBank/DDBJ whole genome shotgun (WGS) entry which is preliminary data.</text>
</comment>